<dbReference type="GO" id="GO:0022857">
    <property type="term" value="F:transmembrane transporter activity"/>
    <property type="evidence" value="ECO:0007669"/>
    <property type="project" value="TreeGrafter"/>
</dbReference>
<evidence type="ECO:0000256" key="7">
    <source>
        <dbReference type="SAM" id="Phobius"/>
    </source>
</evidence>
<feature type="transmembrane region" description="Helical" evidence="7">
    <location>
        <begin position="752"/>
        <end position="782"/>
    </location>
</feature>
<evidence type="ECO:0000256" key="4">
    <source>
        <dbReference type="ARBA" id="ARBA00022989"/>
    </source>
</evidence>
<evidence type="ECO:0000256" key="6">
    <source>
        <dbReference type="ARBA" id="ARBA00038076"/>
    </source>
</evidence>
<dbReference type="GO" id="GO:0005886">
    <property type="term" value="C:plasma membrane"/>
    <property type="evidence" value="ECO:0007669"/>
    <property type="project" value="UniProtKB-SubCell"/>
</dbReference>
<evidence type="ECO:0000256" key="2">
    <source>
        <dbReference type="ARBA" id="ARBA00022475"/>
    </source>
</evidence>
<gene>
    <name evidence="9" type="ORF">Ami103574_06825</name>
</gene>
<evidence type="ECO:0000256" key="5">
    <source>
        <dbReference type="ARBA" id="ARBA00023136"/>
    </source>
</evidence>
<dbReference type="EMBL" id="CP048649">
    <property type="protein sequence ID" value="QIB69058.1"/>
    <property type="molecule type" value="Genomic_DNA"/>
</dbReference>
<keyword evidence="10" id="KW-1185">Reference proteome</keyword>
<evidence type="ECO:0000313" key="9">
    <source>
        <dbReference type="EMBL" id="QIB69058.1"/>
    </source>
</evidence>
<feature type="transmembrane region" description="Helical" evidence="7">
    <location>
        <begin position="277"/>
        <end position="299"/>
    </location>
</feature>
<evidence type="ECO:0000256" key="3">
    <source>
        <dbReference type="ARBA" id="ARBA00022692"/>
    </source>
</evidence>
<keyword evidence="4 7" id="KW-1133">Transmembrane helix</keyword>
<sequence length="885" mass="97838">MNVANKKCIRQLSMKSMKAAKTRNLIAIFAIALTAVLFTSLFTVALSINHSFQQANFRQGGGWSQGTFKYMTREQCDEIKTDPLIKEYGLRRFVGMPEAAPFLKSHVEVGYSDANQAHWMYCDPVEGRLPAEGTQEAATDTRVLELLGVEPKVGSEFTMTFVVDGTEVTETFTLSGWWKYDEAIAANHVLIPHSRAQAIYDQVGIGSGIGADEMTGSWNLDVMLGSSLHIERDLTQILENHGYQHESRSSGDNFIPIGVNWGYAGAQLADNMDSTTLIAMIGLLLIIMFTGYLIIYNVFQISVSNDIRFYGLLKTIGTTGSQLRSIIQRQALVLSLIGIPLGLLIGYGVGVKLTPVILSQLNGVAQDAISASPLIFIVSALFAFATVMISCRRPGRIAAKVSPVEAVRYTEGTANKKKLRKGQAGASLPKMAWANLGRNPSKTAITVTSLALAVMLLNMTVTFTNGFDMDKYLSKVVSDFIVADAGYFQTGSTWSGEDALSEELLATLEKEPGLEAGGRVYGKSSSVEEFVAEDYYRTMYGVWTDQKDLDDMVAAAERNEKGLLADRVQLSGMERYALDKLQVLEGDLSKLYQPGGRYVAAVYSDDDYGKPILDSHWAKLGDTVTLRYISEFEYYDPETGEILDPDHLTDNSDYLTRAKTYEDIDYEVAALVTVPYSLSYRYYGADEFVMNDQTFIQDSGTSNVMYYACDVSDNSTADMDTFLSKLTKEQMPQLDYESKASYVAEFESFRHMFLMLGGVLSFIVGLVGVLNFFNAILTGILTRRRELAMLQSIGMVGKQLKAMLIWEGLYYTLGAVAVSLFLSIAVGPLLSNVLADIFWFFTYRFTILPILLVAPIFSLLGVAVPLAVYQALSRHSIVERLRESE</sequence>
<evidence type="ECO:0000259" key="8">
    <source>
        <dbReference type="Pfam" id="PF02687"/>
    </source>
</evidence>
<proteinExistence type="inferred from homology"/>
<feature type="transmembrane region" description="Helical" evidence="7">
    <location>
        <begin position="846"/>
        <end position="872"/>
    </location>
</feature>
<dbReference type="InterPro" id="IPR050250">
    <property type="entry name" value="Macrolide_Exporter_MacB"/>
</dbReference>
<dbReference type="RefSeq" id="WP_163065971.1">
    <property type="nucleotide sequence ID" value="NZ_CP048649.1"/>
</dbReference>
<feature type="transmembrane region" description="Helical" evidence="7">
    <location>
        <begin position="331"/>
        <end position="349"/>
    </location>
</feature>
<accession>A0A858BVC4</accession>
<dbReference type="AlphaFoldDB" id="A0A858BVC4"/>
<dbReference type="PANTHER" id="PTHR30572:SF4">
    <property type="entry name" value="ABC TRANSPORTER PERMEASE YTRF"/>
    <property type="match status" value="1"/>
</dbReference>
<dbReference type="PANTHER" id="PTHR30572">
    <property type="entry name" value="MEMBRANE COMPONENT OF TRANSPORTER-RELATED"/>
    <property type="match status" value="1"/>
</dbReference>
<comment type="similarity">
    <text evidence="6">Belongs to the ABC-4 integral membrane protein family.</text>
</comment>
<name>A0A858BVC4_9FIRM</name>
<comment type="subcellular location">
    <subcellularLocation>
        <location evidence="1">Cell membrane</location>
        <topology evidence="1">Multi-pass membrane protein</topology>
    </subcellularLocation>
</comment>
<feature type="domain" description="ABC3 transporter permease C-terminal" evidence="8">
    <location>
        <begin position="283"/>
        <end position="400"/>
    </location>
</feature>
<dbReference type="Proteomes" id="UP000466848">
    <property type="component" value="Chromosome"/>
</dbReference>
<dbReference type="KEGG" id="abut:Ami103574_06825"/>
<dbReference type="InterPro" id="IPR003838">
    <property type="entry name" value="ABC3_permease_C"/>
</dbReference>
<feature type="domain" description="ABC3 transporter permease C-terminal" evidence="8">
    <location>
        <begin position="759"/>
        <end position="875"/>
    </location>
</feature>
<keyword evidence="3 7" id="KW-0812">Transmembrane</keyword>
<feature type="transmembrane region" description="Helical" evidence="7">
    <location>
        <begin position="444"/>
        <end position="463"/>
    </location>
</feature>
<keyword evidence="5 7" id="KW-0472">Membrane</keyword>
<feature type="transmembrane region" description="Helical" evidence="7">
    <location>
        <begin position="803"/>
        <end position="826"/>
    </location>
</feature>
<feature type="transmembrane region" description="Helical" evidence="7">
    <location>
        <begin position="369"/>
        <end position="391"/>
    </location>
</feature>
<reference evidence="9 10" key="1">
    <citation type="submission" date="2020-02" db="EMBL/GenBank/DDBJ databases">
        <authorList>
            <person name="Kim Y.B."/>
            <person name="Roh S.W."/>
        </authorList>
    </citation>
    <scope>NUCLEOTIDE SEQUENCE [LARGE SCALE GENOMIC DNA]</scope>
    <source>
        <strain evidence="9 10">DSM 103574</strain>
    </source>
</reference>
<evidence type="ECO:0000256" key="1">
    <source>
        <dbReference type="ARBA" id="ARBA00004651"/>
    </source>
</evidence>
<dbReference type="Pfam" id="PF02687">
    <property type="entry name" value="FtsX"/>
    <property type="match status" value="2"/>
</dbReference>
<keyword evidence="2" id="KW-1003">Cell membrane</keyword>
<protein>
    <submittedName>
        <fullName evidence="9">ABC transporter permease</fullName>
    </submittedName>
</protein>
<organism evidence="9 10">
    <name type="scientific">Aminipila butyrica</name>
    <dbReference type="NCBI Taxonomy" id="433296"/>
    <lineage>
        <taxon>Bacteria</taxon>
        <taxon>Bacillati</taxon>
        <taxon>Bacillota</taxon>
        <taxon>Clostridia</taxon>
        <taxon>Peptostreptococcales</taxon>
        <taxon>Anaerovoracaceae</taxon>
        <taxon>Aminipila</taxon>
    </lineage>
</organism>
<evidence type="ECO:0000313" key="10">
    <source>
        <dbReference type="Proteomes" id="UP000466848"/>
    </source>
</evidence>